<evidence type="ECO:0000259" key="2">
    <source>
        <dbReference type="PROSITE" id="PS50943"/>
    </source>
</evidence>
<dbReference type="GO" id="GO:0003700">
    <property type="term" value="F:DNA-binding transcription factor activity"/>
    <property type="evidence" value="ECO:0007669"/>
    <property type="project" value="TreeGrafter"/>
</dbReference>
<dbReference type="KEGG" id="senf:GJR95_20845"/>
<dbReference type="GO" id="GO:0005829">
    <property type="term" value="C:cytosol"/>
    <property type="evidence" value="ECO:0007669"/>
    <property type="project" value="TreeGrafter"/>
</dbReference>
<dbReference type="InterPro" id="IPR050807">
    <property type="entry name" value="TransReg_Diox_bact_type"/>
</dbReference>
<dbReference type="EMBL" id="CP045997">
    <property type="protein sequence ID" value="QHW01396.1"/>
    <property type="molecule type" value="Genomic_DNA"/>
</dbReference>
<dbReference type="Proteomes" id="UP000464577">
    <property type="component" value="Chromosome"/>
</dbReference>
<name>A0A6P1W8M7_9BACT</name>
<dbReference type="SMART" id="SM00530">
    <property type="entry name" value="HTH_XRE"/>
    <property type="match status" value="1"/>
</dbReference>
<dbReference type="InterPro" id="IPR010982">
    <property type="entry name" value="Lambda_DNA-bd_dom_sf"/>
</dbReference>
<organism evidence="3 4">
    <name type="scientific">Spirosoma endbachense</name>
    <dbReference type="NCBI Taxonomy" id="2666025"/>
    <lineage>
        <taxon>Bacteria</taxon>
        <taxon>Pseudomonadati</taxon>
        <taxon>Bacteroidota</taxon>
        <taxon>Cytophagia</taxon>
        <taxon>Cytophagales</taxon>
        <taxon>Cytophagaceae</taxon>
        <taxon>Spirosoma</taxon>
    </lineage>
</organism>
<dbReference type="PROSITE" id="PS50943">
    <property type="entry name" value="HTH_CROC1"/>
    <property type="match status" value="1"/>
</dbReference>
<sequence length="68" mass="7309">MSEITEQVGQLIREARQKKGLSQLELAEILGVTKAAVSGYETGKQNLTVGTLHKVALALDMPMKITLG</sequence>
<gene>
    <name evidence="3" type="ORF">GJR95_20845</name>
</gene>
<keyword evidence="1" id="KW-0238">DNA-binding</keyword>
<dbReference type="SUPFAM" id="SSF47413">
    <property type="entry name" value="lambda repressor-like DNA-binding domains"/>
    <property type="match status" value="1"/>
</dbReference>
<evidence type="ECO:0000256" key="1">
    <source>
        <dbReference type="ARBA" id="ARBA00023125"/>
    </source>
</evidence>
<evidence type="ECO:0000313" key="3">
    <source>
        <dbReference type="EMBL" id="QHW01396.1"/>
    </source>
</evidence>
<proteinExistence type="predicted"/>
<dbReference type="PANTHER" id="PTHR46797:SF24">
    <property type="entry name" value="DNA-BINDING PHAGE PROTEIN"/>
    <property type="match status" value="1"/>
</dbReference>
<reference evidence="3 4" key="1">
    <citation type="submission" date="2019-11" db="EMBL/GenBank/DDBJ databases">
        <title>Spirosoma endbachense sp. nov., isolated from a natural salt meadow.</title>
        <authorList>
            <person name="Rojas J."/>
            <person name="Ambika Manirajan B."/>
            <person name="Ratering S."/>
            <person name="Suarez C."/>
            <person name="Geissler-Plaum R."/>
            <person name="Schnell S."/>
        </authorList>
    </citation>
    <scope>NUCLEOTIDE SEQUENCE [LARGE SCALE GENOMIC DNA]</scope>
    <source>
        <strain evidence="3 4">I-24</strain>
    </source>
</reference>
<dbReference type="PANTHER" id="PTHR46797">
    <property type="entry name" value="HTH-TYPE TRANSCRIPTIONAL REGULATOR"/>
    <property type="match status" value="1"/>
</dbReference>
<feature type="domain" description="HTH cro/C1-type" evidence="2">
    <location>
        <begin position="12"/>
        <end position="67"/>
    </location>
</feature>
<dbReference type="InterPro" id="IPR001387">
    <property type="entry name" value="Cro/C1-type_HTH"/>
</dbReference>
<protein>
    <submittedName>
        <fullName evidence="3">Helix-turn-helix domain-containing protein</fullName>
    </submittedName>
</protein>
<keyword evidence="4" id="KW-1185">Reference proteome</keyword>
<dbReference type="Gene3D" id="1.10.260.40">
    <property type="entry name" value="lambda repressor-like DNA-binding domains"/>
    <property type="match status" value="1"/>
</dbReference>
<dbReference type="Pfam" id="PF01381">
    <property type="entry name" value="HTH_3"/>
    <property type="match status" value="1"/>
</dbReference>
<dbReference type="CDD" id="cd00093">
    <property type="entry name" value="HTH_XRE"/>
    <property type="match status" value="1"/>
</dbReference>
<accession>A0A6P1W8M7</accession>
<evidence type="ECO:0000313" key="4">
    <source>
        <dbReference type="Proteomes" id="UP000464577"/>
    </source>
</evidence>
<dbReference type="AlphaFoldDB" id="A0A6P1W8M7"/>
<dbReference type="GO" id="GO:0003677">
    <property type="term" value="F:DNA binding"/>
    <property type="evidence" value="ECO:0007669"/>
    <property type="project" value="UniProtKB-KW"/>
</dbReference>